<dbReference type="PANTHER" id="PTHR45614">
    <property type="entry name" value="MYB PROTEIN-RELATED"/>
    <property type="match status" value="1"/>
</dbReference>
<protein>
    <recommendedName>
        <fullName evidence="10">Trichome differentiation protein GL1</fullName>
    </recommendedName>
</protein>
<feature type="compositionally biased region" description="Low complexity" evidence="5">
    <location>
        <begin position="446"/>
        <end position="458"/>
    </location>
</feature>
<dbReference type="Proteomes" id="UP000663193">
    <property type="component" value="Chromosome 19"/>
</dbReference>
<dbReference type="GO" id="GO:2000037">
    <property type="term" value="P:regulation of stomatal complex patterning"/>
    <property type="evidence" value="ECO:0007669"/>
    <property type="project" value="UniProtKB-ARBA"/>
</dbReference>
<dbReference type="PROSITE" id="PS51294">
    <property type="entry name" value="HTH_MYB"/>
    <property type="match status" value="2"/>
</dbReference>
<feature type="compositionally biased region" description="Basic and acidic residues" evidence="5">
    <location>
        <begin position="200"/>
        <end position="209"/>
    </location>
</feature>
<dbReference type="GO" id="GO:0006355">
    <property type="term" value="P:regulation of DNA-templated transcription"/>
    <property type="evidence" value="ECO:0007669"/>
    <property type="project" value="UniProtKB-ARBA"/>
</dbReference>
<dbReference type="GO" id="GO:0050891">
    <property type="term" value="P:multicellular organismal-level water homeostasis"/>
    <property type="evidence" value="ECO:0007669"/>
    <property type="project" value="UniProtKB-ARBA"/>
</dbReference>
<evidence type="ECO:0000256" key="1">
    <source>
        <dbReference type="ARBA" id="ARBA00004123"/>
    </source>
</evidence>
<dbReference type="SUPFAM" id="SSF46689">
    <property type="entry name" value="Homeodomain-like"/>
    <property type="match status" value="1"/>
</dbReference>
<dbReference type="InterPro" id="IPR009057">
    <property type="entry name" value="Homeodomain-like_sf"/>
</dbReference>
<keyword evidence="3" id="KW-0238">DNA-binding</keyword>
<dbReference type="GO" id="GO:1902584">
    <property type="term" value="P:positive regulation of response to water deprivation"/>
    <property type="evidence" value="ECO:0007669"/>
    <property type="project" value="UniProtKB-ARBA"/>
</dbReference>
<dbReference type="FunFam" id="1.10.10.60:FF:000355">
    <property type="entry name" value="Transcription factor MYB124"/>
    <property type="match status" value="1"/>
</dbReference>
<dbReference type="PANTHER" id="PTHR45614:SF25">
    <property type="entry name" value="MYB PROTEIN"/>
    <property type="match status" value="1"/>
</dbReference>
<evidence type="ECO:0000259" key="7">
    <source>
        <dbReference type="PROSITE" id="PS51294"/>
    </source>
</evidence>
<dbReference type="OrthoDB" id="2143914at2759"/>
<evidence type="ECO:0000313" key="8">
    <source>
        <dbReference type="EMBL" id="QRD05977.1"/>
    </source>
</evidence>
<accession>A0A7U2I9Z3</accession>
<evidence type="ECO:0000256" key="5">
    <source>
        <dbReference type="SAM" id="MobiDB-lite"/>
    </source>
</evidence>
<dbReference type="SMART" id="SM00717">
    <property type="entry name" value="SANT"/>
    <property type="match status" value="2"/>
</dbReference>
<keyword evidence="9" id="KW-1185">Reference proteome</keyword>
<keyword evidence="4" id="KW-0539">Nucleus</keyword>
<dbReference type="EMBL" id="CP069041">
    <property type="protein sequence ID" value="QRD05977.1"/>
    <property type="molecule type" value="Genomic_DNA"/>
</dbReference>
<feature type="domain" description="HTH myb-type" evidence="7">
    <location>
        <begin position="91"/>
        <end position="146"/>
    </location>
</feature>
<dbReference type="Pfam" id="PF00249">
    <property type="entry name" value="Myb_DNA-binding"/>
    <property type="match status" value="2"/>
</dbReference>
<evidence type="ECO:0000313" key="9">
    <source>
        <dbReference type="Proteomes" id="UP000663193"/>
    </source>
</evidence>
<dbReference type="InterPro" id="IPR050560">
    <property type="entry name" value="MYB_TF"/>
</dbReference>
<proteinExistence type="predicted"/>
<feature type="compositionally biased region" description="Basic and acidic residues" evidence="5">
    <location>
        <begin position="482"/>
        <end position="492"/>
    </location>
</feature>
<dbReference type="GO" id="GO:0005634">
    <property type="term" value="C:nucleus"/>
    <property type="evidence" value="ECO:0007669"/>
    <property type="project" value="UniProtKB-SubCell"/>
</dbReference>
<dbReference type="GO" id="GO:0032875">
    <property type="term" value="P:regulation of DNA endoreduplication"/>
    <property type="evidence" value="ECO:0007669"/>
    <property type="project" value="UniProtKB-ARBA"/>
</dbReference>
<evidence type="ECO:0000259" key="6">
    <source>
        <dbReference type="PROSITE" id="PS50090"/>
    </source>
</evidence>
<dbReference type="PROSITE" id="PS50090">
    <property type="entry name" value="MYB_LIKE"/>
    <property type="match status" value="2"/>
</dbReference>
<dbReference type="Gene3D" id="1.10.10.60">
    <property type="entry name" value="Homeodomain-like"/>
    <property type="match status" value="2"/>
</dbReference>
<name>A0A7U2I9Z3_PHANO</name>
<evidence type="ECO:0000256" key="3">
    <source>
        <dbReference type="ARBA" id="ARBA00023125"/>
    </source>
</evidence>
<evidence type="ECO:0008006" key="10">
    <source>
        <dbReference type="Google" id="ProtNLM"/>
    </source>
</evidence>
<dbReference type="GO" id="GO:1902806">
    <property type="term" value="P:regulation of cell cycle G1/S phase transition"/>
    <property type="evidence" value="ECO:0007669"/>
    <property type="project" value="UniProtKB-ARBA"/>
</dbReference>
<feature type="domain" description="HTH myb-type" evidence="7">
    <location>
        <begin position="147"/>
        <end position="197"/>
    </location>
</feature>
<evidence type="ECO:0000256" key="2">
    <source>
        <dbReference type="ARBA" id="ARBA00022737"/>
    </source>
</evidence>
<dbReference type="InterPro" id="IPR017930">
    <property type="entry name" value="Myb_dom"/>
</dbReference>
<dbReference type="CDD" id="cd00167">
    <property type="entry name" value="SANT"/>
    <property type="match status" value="2"/>
</dbReference>
<comment type="subcellular location">
    <subcellularLocation>
        <location evidence="1">Nucleus</location>
    </subcellularLocation>
</comment>
<dbReference type="GO" id="GO:1901002">
    <property type="term" value="P:positive regulation of response to salt stress"/>
    <property type="evidence" value="ECO:0007669"/>
    <property type="project" value="UniProtKB-ARBA"/>
</dbReference>
<evidence type="ECO:0000256" key="4">
    <source>
        <dbReference type="ARBA" id="ARBA00023242"/>
    </source>
</evidence>
<keyword evidence="2" id="KW-0677">Repeat</keyword>
<dbReference type="InterPro" id="IPR001005">
    <property type="entry name" value="SANT/Myb"/>
</dbReference>
<dbReference type="GO" id="GO:0033993">
    <property type="term" value="P:response to lipid"/>
    <property type="evidence" value="ECO:0007669"/>
    <property type="project" value="UniProtKB-ARBA"/>
</dbReference>
<dbReference type="AlphaFoldDB" id="A0A7U2I9Z3"/>
<sequence length="492" mass="54478">MVLSTSTTSSAIYITNLTSGSHDLSFHLNTNLATLLVASQLALKQVCIRALTKQCSSNKNTLSDAVITQHPEAVTRTLPFHSKPSSTSSKMVAHRRGPWSQHEDQWLVNLVARNGPHNWVRISQEIGSRSPKQCRERYHQNLKPSLNHDPITPEEGELIEKMVAEMGKRWAEIARRLKGRSDNAVKNWWNGGQNRRKRNPERPETRSRDQMLPSQGGYHYPAAPHSLHHDEPQVQSYHSSRRPSLNPPTQSPHAMKLPQPQRFEPYPGSRPQPLDMSAFSHPSAARARGFETPMPSPSGYSIVSADGAPSLITDTGSESRSPRGIASPLDITLAPLVGNRDERKHSSTRYLPATGFAPEDDSYPSHFDSYRRRSSFQLPPLHRSEAPAPARSPALQEPGYERPERPQLLTQPATQLVHHHSLPLSAPLSVQQRALPAFHSLAEPTLSTSSSATASPSARQLPSPYARPALPSDIKTAAPVSPKDKMNLKNIM</sequence>
<gene>
    <name evidence="8" type="ORF">JI435_133980</name>
</gene>
<dbReference type="VEuPathDB" id="FungiDB:JI435_133980"/>
<feature type="region of interest" description="Disordered" evidence="5">
    <location>
        <begin position="446"/>
        <end position="492"/>
    </location>
</feature>
<feature type="domain" description="Myb-like" evidence="6">
    <location>
        <begin position="95"/>
        <end position="142"/>
    </location>
</feature>
<feature type="region of interest" description="Disordered" evidence="5">
    <location>
        <begin position="184"/>
        <end position="400"/>
    </location>
</feature>
<feature type="domain" description="Myb-like" evidence="6">
    <location>
        <begin position="143"/>
        <end position="190"/>
    </location>
</feature>
<organism evidence="8 9">
    <name type="scientific">Phaeosphaeria nodorum (strain SN15 / ATCC MYA-4574 / FGSC 10173)</name>
    <name type="common">Glume blotch fungus</name>
    <name type="synonym">Parastagonospora nodorum</name>
    <dbReference type="NCBI Taxonomy" id="321614"/>
    <lineage>
        <taxon>Eukaryota</taxon>
        <taxon>Fungi</taxon>
        <taxon>Dikarya</taxon>
        <taxon>Ascomycota</taxon>
        <taxon>Pezizomycotina</taxon>
        <taxon>Dothideomycetes</taxon>
        <taxon>Pleosporomycetidae</taxon>
        <taxon>Pleosporales</taxon>
        <taxon>Pleosporineae</taxon>
        <taxon>Phaeosphaeriaceae</taxon>
        <taxon>Parastagonospora</taxon>
    </lineage>
</organism>
<dbReference type="GO" id="GO:0043565">
    <property type="term" value="F:sequence-specific DNA binding"/>
    <property type="evidence" value="ECO:0007669"/>
    <property type="project" value="UniProtKB-ARBA"/>
</dbReference>
<reference evidence="9" key="1">
    <citation type="journal article" date="2021" name="BMC Genomics">
        <title>Chromosome-level genome assembly and manually-curated proteome of model necrotroph Parastagonospora nodorum Sn15 reveals a genome-wide trove of candidate effector homologs, and redundancy of virulence-related functions within an accessory chromosome.</title>
        <authorList>
            <person name="Bertazzoni S."/>
            <person name="Jones D.A.B."/>
            <person name="Phan H.T."/>
            <person name="Tan K.-C."/>
            <person name="Hane J.K."/>
        </authorList>
    </citation>
    <scope>NUCLEOTIDE SEQUENCE [LARGE SCALE GENOMIC DNA]</scope>
    <source>
        <strain evidence="9">SN15 / ATCC MYA-4574 / FGSC 10173)</strain>
    </source>
</reference>